<organism evidence="3">
    <name type="scientific">Arion vulgaris</name>
    <dbReference type="NCBI Taxonomy" id="1028688"/>
    <lineage>
        <taxon>Eukaryota</taxon>
        <taxon>Metazoa</taxon>
        <taxon>Spiralia</taxon>
        <taxon>Lophotrochozoa</taxon>
        <taxon>Mollusca</taxon>
        <taxon>Gastropoda</taxon>
        <taxon>Heterobranchia</taxon>
        <taxon>Euthyneura</taxon>
        <taxon>Panpulmonata</taxon>
        <taxon>Eupulmonata</taxon>
        <taxon>Stylommatophora</taxon>
        <taxon>Helicina</taxon>
        <taxon>Arionoidea</taxon>
        <taxon>Arionidae</taxon>
        <taxon>Arion</taxon>
    </lineage>
</organism>
<name>A0A0B7BEY6_9EUPU</name>
<dbReference type="EMBL" id="HACG01044671">
    <property type="protein sequence ID" value="CEK91536.1"/>
    <property type="molecule type" value="Transcribed_RNA"/>
</dbReference>
<protein>
    <submittedName>
        <fullName evidence="3">Uncharacterized protein</fullName>
    </submittedName>
</protein>
<evidence type="ECO:0000313" key="1">
    <source>
        <dbReference type="EMBL" id="CEK91536.1"/>
    </source>
</evidence>
<reference evidence="3" key="1">
    <citation type="submission" date="2014-12" db="EMBL/GenBank/DDBJ databases">
        <title>Insight into the proteome of Arion vulgaris.</title>
        <authorList>
            <person name="Aradska J."/>
            <person name="Bulat T."/>
            <person name="Smidak R."/>
            <person name="Sarate P."/>
            <person name="Gangsoo J."/>
            <person name="Sialana F."/>
            <person name="Bilban M."/>
            <person name="Lubec G."/>
        </authorList>
    </citation>
    <scope>NUCLEOTIDE SEQUENCE</scope>
    <source>
        <tissue evidence="3">Skin</tissue>
    </source>
</reference>
<evidence type="ECO:0000313" key="3">
    <source>
        <dbReference type="EMBL" id="CEK91538.1"/>
    </source>
</evidence>
<dbReference type="EMBL" id="HACG01044672">
    <property type="protein sequence ID" value="CEK91537.1"/>
    <property type="molecule type" value="Transcribed_RNA"/>
</dbReference>
<sequence>MRGGGGGRGLDREMRQRITERLDTKLISFITWYNINIGTDGTKNRHLYRSVAYVDQH</sequence>
<dbReference type="AlphaFoldDB" id="A0A0B7BEY6"/>
<dbReference type="EMBL" id="HACG01044673">
    <property type="protein sequence ID" value="CEK91538.1"/>
    <property type="molecule type" value="Transcribed_RNA"/>
</dbReference>
<evidence type="ECO:0000313" key="2">
    <source>
        <dbReference type="EMBL" id="CEK91537.1"/>
    </source>
</evidence>
<accession>A0A0B7BEY6</accession>
<gene>
    <name evidence="3" type="primary">ORF183484</name>
    <name evidence="1" type="synonym">ORF183476</name>
    <name evidence="2" type="synonym">ORF183479</name>
</gene>
<proteinExistence type="predicted"/>